<dbReference type="AlphaFoldDB" id="A0A1Q3CSF2"/>
<dbReference type="InterPro" id="IPR000008">
    <property type="entry name" value="C2_dom"/>
</dbReference>
<organism evidence="2 3">
    <name type="scientific">Cephalotus follicularis</name>
    <name type="common">Albany pitcher plant</name>
    <dbReference type="NCBI Taxonomy" id="3775"/>
    <lineage>
        <taxon>Eukaryota</taxon>
        <taxon>Viridiplantae</taxon>
        <taxon>Streptophyta</taxon>
        <taxon>Embryophyta</taxon>
        <taxon>Tracheophyta</taxon>
        <taxon>Spermatophyta</taxon>
        <taxon>Magnoliopsida</taxon>
        <taxon>eudicotyledons</taxon>
        <taxon>Gunneridae</taxon>
        <taxon>Pentapetalae</taxon>
        <taxon>rosids</taxon>
        <taxon>fabids</taxon>
        <taxon>Oxalidales</taxon>
        <taxon>Cephalotaceae</taxon>
        <taxon>Cephalotus</taxon>
    </lineage>
</organism>
<dbReference type="Proteomes" id="UP000187406">
    <property type="component" value="Unassembled WGS sequence"/>
</dbReference>
<dbReference type="PANTHER" id="PTHR35503:SF2">
    <property type="entry name" value="OS04G0455700 PROTEIN"/>
    <property type="match status" value="1"/>
</dbReference>
<sequence>MGTPLYLSSLSCELRIIQAKNIEFKSSGGFFVRYYLSTENNKRVQLNSRLAISSKSNIIWNEVFSFGCLGPEESIDNLKKQTVVFELRWRNTVPVFGKVGKSQLVGRAEIPWKTVFESPNMEMETCVILVSKNSNVFELVSPPSLQIAMKVRVPAMVEIDKKRRNIA</sequence>
<dbReference type="Gene3D" id="2.60.40.150">
    <property type="entry name" value="C2 domain"/>
    <property type="match status" value="1"/>
</dbReference>
<dbReference type="Pfam" id="PF00168">
    <property type="entry name" value="C2"/>
    <property type="match status" value="1"/>
</dbReference>
<proteinExistence type="predicted"/>
<dbReference type="InterPro" id="IPR035892">
    <property type="entry name" value="C2_domain_sf"/>
</dbReference>
<dbReference type="PROSITE" id="PS50004">
    <property type="entry name" value="C2"/>
    <property type="match status" value="1"/>
</dbReference>
<dbReference type="EMBL" id="BDDD01002791">
    <property type="protein sequence ID" value="GAV83092.1"/>
    <property type="molecule type" value="Genomic_DNA"/>
</dbReference>
<dbReference type="SMART" id="SM00239">
    <property type="entry name" value="C2"/>
    <property type="match status" value="1"/>
</dbReference>
<dbReference type="InParanoid" id="A0A1Q3CSF2"/>
<gene>
    <name evidence="2" type="ORF">CFOL_v3_26543</name>
</gene>
<evidence type="ECO:0000259" key="1">
    <source>
        <dbReference type="PROSITE" id="PS50004"/>
    </source>
</evidence>
<feature type="domain" description="C2" evidence="1">
    <location>
        <begin position="1"/>
        <end position="125"/>
    </location>
</feature>
<dbReference type="OrthoDB" id="687396at2759"/>
<accession>A0A1Q3CSF2</accession>
<dbReference type="PANTHER" id="PTHR35503">
    <property type="entry name" value="OSJNBA0006M15.15 PROTEIN"/>
    <property type="match status" value="1"/>
</dbReference>
<name>A0A1Q3CSF2_CEPFO</name>
<evidence type="ECO:0000313" key="2">
    <source>
        <dbReference type="EMBL" id="GAV83092.1"/>
    </source>
</evidence>
<reference evidence="3" key="1">
    <citation type="submission" date="2016-04" db="EMBL/GenBank/DDBJ databases">
        <title>Cephalotus genome sequencing.</title>
        <authorList>
            <person name="Fukushima K."/>
            <person name="Hasebe M."/>
            <person name="Fang X."/>
        </authorList>
    </citation>
    <scope>NUCLEOTIDE SEQUENCE [LARGE SCALE GENOMIC DNA]</scope>
    <source>
        <strain evidence="3">cv. St1</strain>
    </source>
</reference>
<protein>
    <recommendedName>
        <fullName evidence="1">C2 domain-containing protein</fullName>
    </recommendedName>
</protein>
<keyword evidence="3" id="KW-1185">Reference proteome</keyword>
<dbReference type="FunCoup" id="A0A1Q3CSF2">
    <property type="interactions" value="1"/>
</dbReference>
<comment type="caution">
    <text evidence="2">The sequence shown here is derived from an EMBL/GenBank/DDBJ whole genome shotgun (WGS) entry which is preliminary data.</text>
</comment>
<evidence type="ECO:0000313" key="3">
    <source>
        <dbReference type="Proteomes" id="UP000187406"/>
    </source>
</evidence>
<dbReference type="SUPFAM" id="SSF49562">
    <property type="entry name" value="C2 domain (Calcium/lipid-binding domain, CaLB)"/>
    <property type="match status" value="1"/>
</dbReference>